<dbReference type="Pfam" id="PF09864">
    <property type="entry name" value="MliC"/>
    <property type="match status" value="1"/>
</dbReference>
<dbReference type="STRING" id="914150.TQ33_1609"/>
<evidence type="ECO:0000256" key="4">
    <source>
        <dbReference type="ARBA" id="ARBA00023288"/>
    </source>
</evidence>
<dbReference type="EMBL" id="CP010975">
    <property type="protein sequence ID" value="AKE52554.1"/>
    <property type="molecule type" value="Genomic_DNA"/>
</dbReference>
<dbReference type="InterPro" id="IPR036328">
    <property type="entry name" value="MliC_sf"/>
</dbReference>
<dbReference type="Pfam" id="PF07007">
    <property type="entry name" value="LprI"/>
    <property type="match status" value="1"/>
</dbReference>
<dbReference type="AlphaFoldDB" id="A0A0F6TR47"/>
<dbReference type="RefSeq" id="WP_052735254.1">
    <property type="nucleotide sequence ID" value="NZ_CP010975.1"/>
</dbReference>
<dbReference type="PATRIC" id="fig|914150.5.peg.1630"/>
<dbReference type="GO" id="GO:0005576">
    <property type="term" value="C:extracellular region"/>
    <property type="evidence" value="ECO:0007669"/>
    <property type="project" value="TreeGrafter"/>
</dbReference>
<dbReference type="OrthoDB" id="5348860at2"/>
<dbReference type="PROSITE" id="PS51257">
    <property type="entry name" value="PROKAR_LIPOPROTEIN"/>
    <property type="match status" value="1"/>
</dbReference>
<dbReference type="Gene3D" id="1.20.1270.180">
    <property type="match status" value="1"/>
</dbReference>
<evidence type="ECO:0000259" key="6">
    <source>
        <dbReference type="Pfam" id="PF09864"/>
    </source>
</evidence>
<dbReference type="SUPFAM" id="SSF141488">
    <property type="entry name" value="YdhA-like"/>
    <property type="match status" value="1"/>
</dbReference>
<dbReference type="Proteomes" id="UP000034071">
    <property type="component" value="Chromosome"/>
</dbReference>
<keyword evidence="4" id="KW-0449">Lipoprotein</keyword>
<evidence type="ECO:0008006" key="9">
    <source>
        <dbReference type="Google" id="ProtNLM"/>
    </source>
</evidence>
<dbReference type="Gene3D" id="2.40.128.200">
    <property type="match status" value="1"/>
</dbReference>
<accession>A0A0F6TR47</accession>
<dbReference type="InterPro" id="IPR018660">
    <property type="entry name" value="MliC"/>
</dbReference>
<protein>
    <recommendedName>
        <fullName evidence="9">C-type lysozyme inhibitor domain-containing protein</fullName>
    </recommendedName>
</protein>
<dbReference type="HOGENOM" id="CLU_098273_0_0_6"/>
<sequence>MRHVATYIAIASLTLAIVSCGDSNNNSTNHTANIEANEKGTEQETLSPSFDCSADSNARIESMICQQPELAQLDNQLNKVYQQALNKAGNTSTELKATQRGWLKGRNDCWKNNNKRQCIKKSYQRRIAELQARYRLVDSDGPLRFICDNNPKNEFIVTFFNTEPRTLIAERGDQVSLMYNVVSGSGAKYQGQNEIFWEHQGEVRITWGYQAPELTCQKSSFTH</sequence>
<keyword evidence="1" id="KW-0732">Signal</keyword>
<evidence type="ECO:0000256" key="1">
    <source>
        <dbReference type="ARBA" id="ARBA00022729"/>
    </source>
</evidence>
<evidence type="ECO:0000313" key="8">
    <source>
        <dbReference type="Proteomes" id="UP000034071"/>
    </source>
</evidence>
<keyword evidence="8" id="KW-1185">Reference proteome</keyword>
<organism evidence="7 8">
    <name type="scientific">Kangiella geojedonensis</name>
    <dbReference type="NCBI Taxonomy" id="914150"/>
    <lineage>
        <taxon>Bacteria</taxon>
        <taxon>Pseudomonadati</taxon>
        <taxon>Pseudomonadota</taxon>
        <taxon>Gammaproteobacteria</taxon>
        <taxon>Kangiellales</taxon>
        <taxon>Kangiellaceae</taxon>
        <taxon>Kangiella</taxon>
    </lineage>
</organism>
<feature type="domain" description="Lysozyme inhibitor LprI-like N-terminal" evidence="5">
    <location>
        <begin position="52"/>
        <end position="130"/>
    </location>
</feature>
<name>A0A0F6TR47_9GAMM</name>
<feature type="domain" description="C-type lysozyme inhibitor" evidence="6">
    <location>
        <begin position="147"/>
        <end position="213"/>
    </location>
</feature>
<evidence type="ECO:0000256" key="3">
    <source>
        <dbReference type="ARBA" id="ARBA00023139"/>
    </source>
</evidence>
<reference evidence="7 8" key="1">
    <citation type="submission" date="2015-02" db="EMBL/GenBank/DDBJ databases">
        <title>Complete genome sequence of Kangiella geojedonensis strain YCS-5T.</title>
        <authorList>
            <person name="Kim K.M."/>
        </authorList>
    </citation>
    <scope>NUCLEOTIDE SEQUENCE [LARGE SCALE GENOMIC DNA]</scope>
    <source>
        <strain evidence="7 8">YCS-5</strain>
    </source>
</reference>
<keyword evidence="3" id="KW-0564">Palmitate</keyword>
<dbReference type="InterPro" id="IPR052755">
    <property type="entry name" value="Lysozyme_Inhibitor_LprI"/>
</dbReference>
<gene>
    <name evidence="7" type="ORF">TQ33_1609</name>
</gene>
<dbReference type="KEGG" id="kge:TQ33_1609"/>
<proteinExistence type="predicted"/>
<dbReference type="PANTHER" id="PTHR37549">
    <property type="entry name" value="LIPOPROTEIN LPRI"/>
    <property type="match status" value="1"/>
</dbReference>
<keyword evidence="2" id="KW-0472">Membrane</keyword>
<evidence type="ECO:0000259" key="5">
    <source>
        <dbReference type="Pfam" id="PF07007"/>
    </source>
</evidence>
<evidence type="ECO:0000256" key="2">
    <source>
        <dbReference type="ARBA" id="ARBA00023136"/>
    </source>
</evidence>
<dbReference type="PANTHER" id="PTHR37549:SF1">
    <property type="entry name" value="LIPOPROTEIN LPRI"/>
    <property type="match status" value="1"/>
</dbReference>
<dbReference type="InterPro" id="IPR009739">
    <property type="entry name" value="LprI-like_N"/>
</dbReference>
<evidence type="ECO:0000313" key="7">
    <source>
        <dbReference type="EMBL" id="AKE52554.1"/>
    </source>
</evidence>